<dbReference type="InterPro" id="IPR004839">
    <property type="entry name" value="Aminotransferase_I/II_large"/>
</dbReference>
<organism evidence="2 3">
    <name type="scientific">Desulfovibrio desulfuricans</name>
    <dbReference type="NCBI Taxonomy" id="876"/>
    <lineage>
        <taxon>Bacteria</taxon>
        <taxon>Pseudomonadati</taxon>
        <taxon>Thermodesulfobacteriota</taxon>
        <taxon>Desulfovibrionia</taxon>
        <taxon>Desulfovibrionales</taxon>
        <taxon>Desulfovibrionaceae</taxon>
        <taxon>Desulfovibrio</taxon>
    </lineage>
</organism>
<sequence length="392" mass="43010">MRVPPFELEVFFGRYEFSTPYLLAQSDCEAVSIDALLQLEPDPEAARRDFLNTSLGYGENNGRPDLRRAVADLYSDMSQENVVLFTGAQEGIFACMNTLLEPGDHVVCMFPAYQSLYEVARSLGCRVDMWHLRQTPQGWQADMDELAALVRPDTKAIVLNTPHNPTGFTLNSEQTGALCALARKCGAWIFCDEVYRGLGWNAQAQAPGQSAAAGQDRAVHAPWIADAYEKGISLGVLSKAYGLPGLRVGWLACRDAAVMEGIARYKNYLSICGATPSEALALVALRHGPALLKKNRQIIAENLKTADAFFARHANLFVYNRPMAGPIGFPRIRIGEPASGFCERLAHEAGVLLLPGSVYGISEPYFRMGFGRKSFAAHLARFEQWLATQGLA</sequence>
<dbReference type="Proteomes" id="UP000297065">
    <property type="component" value="Chromosome"/>
</dbReference>
<evidence type="ECO:0000313" key="3">
    <source>
        <dbReference type="Proteomes" id="UP000297065"/>
    </source>
</evidence>
<dbReference type="OrthoDB" id="9804474at2"/>
<dbReference type="EMBL" id="CP036295">
    <property type="protein sequence ID" value="QCC85054.1"/>
    <property type="molecule type" value="Genomic_DNA"/>
</dbReference>
<accession>A0A4P7UJR8</accession>
<dbReference type="GO" id="GO:0008483">
    <property type="term" value="F:transaminase activity"/>
    <property type="evidence" value="ECO:0007669"/>
    <property type="project" value="UniProtKB-KW"/>
</dbReference>
<dbReference type="GO" id="GO:0030170">
    <property type="term" value="F:pyridoxal phosphate binding"/>
    <property type="evidence" value="ECO:0007669"/>
    <property type="project" value="InterPro"/>
</dbReference>
<dbReference type="AlphaFoldDB" id="A0A4P7UJR8"/>
<feature type="domain" description="Aminotransferase class I/classII large" evidence="1">
    <location>
        <begin position="52"/>
        <end position="370"/>
    </location>
</feature>
<dbReference type="PANTHER" id="PTHR43510:SF1">
    <property type="entry name" value="AMINOTRANSFERASE FUNCTION, HYPOTHETICAL (EUROFUNG)"/>
    <property type="match status" value="1"/>
</dbReference>
<dbReference type="InterPro" id="IPR015422">
    <property type="entry name" value="PyrdxlP-dep_Trfase_small"/>
</dbReference>
<dbReference type="InterPro" id="IPR015424">
    <property type="entry name" value="PyrdxlP-dep_Trfase"/>
</dbReference>
<reference evidence="2 3" key="1">
    <citation type="submission" date="2019-02" db="EMBL/GenBank/DDBJ databases">
        <title>Complete Genome Sequence of Desulfovibrio desulfuricans IC1, a Sulfonate Utilizing Anaerobe.</title>
        <authorList>
            <person name="Day L.A."/>
            <person name="De Leon K.B."/>
            <person name="Wall J.D."/>
        </authorList>
    </citation>
    <scope>NUCLEOTIDE SEQUENCE [LARGE SCALE GENOMIC DNA]</scope>
    <source>
        <strain evidence="2 3">IC1</strain>
    </source>
</reference>
<dbReference type="PANTHER" id="PTHR43510">
    <property type="entry name" value="AMINOTRANSFERASE FUNCTION, HYPOTHETICAL (EUROFUNG)"/>
    <property type="match status" value="1"/>
</dbReference>
<evidence type="ECO:0000259" key="1">
    <source>
        <dbReference type="Pfam" id="PF00155"/>
    </source>
</evidence>
<dbReference type="Pfam" id="PF00155">
    <property type="entry name" value="Aminotran_1_2"/>
    <property type="match status" value="1"/>
</dbReference>
<keyword evidence="2" id="KW-0032">Aminotransferase</keyword>
<dbReference type="Gene3D" id="3.90.1150.10">
    <property type="entry name" value="Aspartate Aminotransferase, domain 1"/>
    <property type="match status" value="1"/>
</dbReference>
<dbReference type="CDD" id="cd00609">
    <property type="entry name" value="AAT_like"/>
    <property type="match status" value="1"/>
</dbReference>
<gene>
    <name evidence="2" type="ORF">DDIC_04000</name>
</gene>
<protein>
    <submittedName>
        <fullName evidence="2">Aminotransferase class I/II-fold pyridoxal phosphate-dependent enzyme</fullName>
    </submittedName>
</protein>
<dbReference type="Gene3D" id="3.40.640.10">
    <property type="entry name" value="Type I PLP-dependent aspartate aminotransferase-like (Major domain)"/>
    <property type="match status" value="1"/>
</dbReference>
<dbReference type="InterPro" id="IPR015421">
    <property type="entry name" value="PyrdxlP-dep_Trfase_major"/>
</dbReference>
<keyword evidence="2" id="KW-0808">Transferase</keyword>
<proteinExistence type="predicted"/>
<evidence type="ECO:0000313" key="2">
    <source>
        <dbReference type="EMBL" id="QCC85054.1"/>
    </source>
</evidence>
<dbReference type="SUPFAM" id="SSF53383">
    <property type="entry name" value="PLP-dependent transferases"/>
    <property type="match status" value="1"/>
</dbReference>
<name>A0A4P7UJR8_DESDE</name>